<reference evidence="1 2" key="1">
    <citation type="submission" date="2016-07" db="EMBL/GenBank/DDBJ databases">
        <title>Pervasive Adenine N6-methylation of Active Genes in Fungi.</title>
        <authorList>
            <consortium name="DOE Joint Genome Institute"/>
            <person name="Mondo S.J."/>
            <person name="Dannebaum R.O."/>
            <person name="Kuo R.C."/>
            <person name="Labutti K."/>
            <person name="Haridas S."/>
            <person name="Kuo A."/>
            <person name="Salamov A."/>
            <person name="Ahrendt S.R."/>
            <person name="Lipzen A."/>
            <person name="Sullivan W."/>
            <person name="Andreopoulos W.B."/>
            <person name="Clum A."/>
            <person name="Lindquist E."/>
            <person name="Daum C."/>
            <person name="Ramamoorthy G.K."/>
            <person name="Gryganskyi A."/>
            <person name="Culley D."/>
            <person name="Magnuson J.K."/>
            <person name="James T.Y."/>
            <person name="O'Malley M.A."/>
            <person name="Stajich J.E."/>
            <person name="Spatafora J.W."/>
            <person name="Visel A."/>
            <person name="Grigoriev I.V."/>
        </authorList>
    </citation>
    <scope>NUCLEOTIDE SEQUENCE [LARGE SCALE GENOMIC DNA]</scope>
    <source>
        <strain evidence="1 2">NRRL 2496</strain>
    </source>
</reference>
<sequence>MLPSRIGQERMEGLVRQVHDCRRGMNKPAYRRQTRLFYSHILAAAAGLRAGKQKKILPGLHFHPFGGDSEERCDVQGRIFPCQLPPLVRFSCVQTLLVLTAAGLVPNTVYDLLRSPDFCFFPGKPYDRIPLTFMISTRECSGLLHI</sequence>
<comment type="caution">
    <text evidence="1">The sequence shown here is derived from an EMBL/GenBank/DDBJ whole genome shotgun (WGS) entry which is preliminary data.</text>
</comment>
<dbReference type="Proteomes" id="UP000242180">
    <property type="component" value="Unassembled WGS sequence"/>
</dbReference>
<dbReference type="AlphaFoldDB" id="A0A1X2HJM8"/>
<keyword evidence="2" id="KW-1185">Reference proteome</keyword>
<organism evidence="1 2">
    <name type="scientific">Syncephalastrum racemosum</name>
    <name type="common">Filamentous fungus</name>
    <dbReference type="NCBI Taxonomy" id="13706"/>
    <lineage>
        <taxon>Eukaryota</taxon>
        <taxon>Fungi</taxon>
        <taxon>Fungi incertae sedis</taxon>
        <taxon>Mucoromycota</taxon>
        <taxon>Mucoromycotina</taxon>
        <taxon>Mucoromycetes</taxon>
        <taxon>Mucorales</taxon>
        <taxon>Syncephalastraceae</taxon>
        <taxon>Syncephalastrum</taxon>
    </lineage>
</organism>
<evidence type="ECO:0000313" key="2">
    <source>
        <dbReference type="Proteomes" id="UP000242180"/>
    </source>
</evidence>
<evidence type="ECO:0000313" key="1">
    <source>
        <dbReference type="EMBL" id="ORY99315.1"/>
    </source>
</evidence>
<dbReference type="EMBL" id="MCGN01000003">
    <property type="protein sequence ID" value="ORY99315.1"/>
    <property type="molecule type" value="Genomic_DNA"/>
</dbReference>
<dbReference type="InParanoid" id="A0A1X2HJM8"/>
<accession>A0A1X2HJM8</accession>
<name>A0A1X2HJM8_SYNRA</name>
<gene>
    <name evidence="1" type="ORF">BCR43DRAFT_225742</name>
</gene>
<proteinExistence type="predicted"/>
<protein>
    <submittedName>
        <fullName evidence="1">Uncharacterized protein</fullName>
    </submittedName>
</protein>